<organism evidence="2 3">
    <name type="scientific">Triplophysa tibetana</name>
    <dbReference type="NCBI Taxonomy" id="1572043"/>
    <lineage>
        <taxon>Eukaryota</taxon>
        <taxon>Metazoa</taxon>
        <taxon>Chordata</taxon>
        <taxon>Craniata</taxon>
        <taxon>Vertebrata</taxon>
        <taxon>Euteleostomi</taxon>
        <taxon>Actinopterygii</taxon>
        <taxon>Neopterygii</taxon>
        <taxon>Teleostei</taxon>
        <taxon>Ostariophysi</taxon>
        <taxon>Cypriniformes</taxon>
        <taxon>Nemacheilidae</taxon>
        <taxon>Triplophysa</taxon>
    </lineage>
</organism>
<dbReference type="InterPro" id="IPR052600">
    <property type="entry name" value="Nuc_rcpt_coact/corep"/>
</dbReference>
<dbReference type="Proteomes" id="UP000324632">
    <property type="component" value="Chromosome 11"/>
</dbReference>
<dbReference type="AlphaFoldDB" id="A0A5A9P096"/>
<feature type="compositionally biased region" description="Polar residues" evidence="1">
    <location>
        <begin position="372"/>
        <end position="383"/>
    </location>
</feature>
<feature type="compositionally biased region" description="Low complexity" evidence="1">
    <location>
        <begin position="355"/>
        <end position="370"/>
    </location>
</feature>
<keyword evidence="3" id="KW-1185">Reference proteome</keyword>
<evidence type="ECO:0000313" key="3">
    <source>
        <dbReference type="Proteomes" id="UP000324632"/>
    </source>
</evidence>
<feature type="region of interest" description="Disordered" evidence="1">
    <location>
        <begin position="279"/>
        <end position="470"/>
    </location>
</feature>
<proteinExistence type="predicted"/>
<dbReference type="EMBL" id="SOYY01000011">
    <property type="protein sequence ID" value="KAA0715015.1"/>
    <property type="molecule type" value="Genomic_DNA"/>
</dbReference>
<feature type="compositionally biased region" description="Low complexity" evidence="1">
    <location>
        <begin position="441"/>
        <end position="456"/>
    </location>
</feature>
<gene>
    <name evidence="2" type="ORF">E1301_Tti010145</name>
</gene>
<dbReference type="Gene3D" id="3.40.50.800">
    <property type="entry name" value="Anticodon-binding domain"/>
    <property type="match status" value="1"/>
</dbReference>
<evidence type="ECO:0000313" key="2">
    <source>
        <dbReference type="EMBL" id="KAA0715015.1"/>
    </source>
</evidence>
<dbReference type="PANTHER" id="PTHR23295:SF5">
    <property type="entry name" value="SI:CH211-216L23.2"/>
    <property type="match status" value="1"/>
</dbReference>
<sequence length="470" mass="51214">MSSWAKKVVGRRQPKPNQSGGGGPKPLRSLRMTPYPLRKDGEDLPECESFESLLKGSNYLGTQEYQHSSHLSTAVQPEEYEQSDQRTAIYNRFYQQLNGDSARQPADCIILSVNNQNVDYPKSIGQCLQERGLSVEMLYLQVESGLTRALQDVRSDGSPLCILVEQTNVTLSSCTVIIFSESLKIHRNMPKEQAMEFVMAEFGRVSAAQREADPTEKAARAAELTEDYLERAKLEHHAVPSATRHLLFLLAEGLHLYSEELCTLMEYLQNRQDHLQVSPTEVESNAAPVVNSLPPGLGKPPPLLPAGSGPPPKERTNPPSGSGDTPTGQMASQGSYPKTKPPPLLSMHTLKPSSHRAAAPPHALLASHGASFSPQPSRGSPNTHGPEKPPLLQTPTRGPLLNHPSRGFHSPRALLQHQAPHSVRGPQLIRGPPSQNGPRGSALLRTPPPSLRSLHLGAPTGSRPPRHLLP</sequence>
<dbReference type="SUPFAM" id="SSF52954">
    <property type="entry name" value="Class II aaRS ABD-related"/>
    <property type="match status" value="1"/>
</dbReference>
<feature type="compositionally biased region" description="Pro residues" evidence="1">
    <location>
        <begin position="297"/>
        <end position="311"/>
    </location>
</feature>
<dbReference type="PANTHER" id="PTHR23295">
    <property type="entry name" value="NUCLEAR RECEPTOR COACTIVATOR 5-RELATED"/>
    <property type="match status" value="1"/>
</dbReference>
<protein>
    <recommendedName>
        <fullName evidence="4">Nuclear receptor coactivator 5</fullName>
    </recommendedName>
</protein>
<evidence type="ECO:0000256" key="1">
    <source>
        <dbReference type="SAM" id="MobiDB-lite"/>
    </source>
</evidence>
<accession>A0A5A9P096</accession>
<feature type="region of interest" description="Disordered" evidence="1">
    <location>
        <begin position="1"/>
        <end position="43"/>
    </location>
</feature>
<name>A0A5A9P096_9TELE</name>
<evidence type="ECO:0008006" key="4">
    <source>
        <dbReference type="Google" id="ProtNLM"/>
    </source>
</evidence>
<feature type="compositionally biased region" description="Polar residues" evidence="1">
    <location>
        <begin position="317"/>
        <end position="336"/>
    </location>
</feature>
<reference evidence="2 3" key="1">
    <citation type="journal article" date="2019" name="Mol. Ecol. Resour.">
        <title>Chromosome-level genome assembly of Triplophysa tibetana, a fish adapted to the harsh high-altitude environment of the Tibetan Plateau.</title>
        <authorList>
            <person name="Yang X."/>
            <person name="Liu H."/>
            <person name="Ma Z."/>
            <person name="Zou Y."/>
            <person name="Zou M."/>
            <person name="Mao Y."/>
            <person name="Li X."/>
            <person name="Wang H."/>
            <person name="Chen T."/>
            <person name="Wang W."/>
            <person name="Yang R."/>
        </authorList>
    </citation>
    <scope>NUCLEOTIDE SEQUENCE [LARGE SCALE GENOMIC DNA]</scope>
    <source>
        <strain evidence="2">TTIB1903HZAU</strain>
        <tissue evidence="2">Muscle</tissue>
    </source>
</reference>
<comment type="caution">
    <text evidence="2">The sequence shown here is derived from an EMBL/GenBank/DDBJ whole genome shotgun (WGS) entry which is preliminary data.</text>
</comment>
<dbReference type="InterPro" id="IPR036621">
    <property type="entry name" value="Anticodon-bd_dom_sf"/>
</dbReference>